<feature type="transmembrane region" description="Helical" evidence="6">
    <location>
        <begin position="32"/>
        <end position="51"/>
    </location>
</feature>
<feature type="domain" description="Cardiolipin synthase N-terminal" evidence="7">
    <location>
        <begin position="15"/>
        <end position="50"/>
    </location>
</feature>
<dbReference type="EMBL" id="CP032157">
    <property type="protein sequence ID" value="AXY74318.1"/>
    <property type="molecule type" value="Genomic_DNA"/>
</dbReference>
<dbReference type="Pfam" id="PF07721">
    <property type="entry name" value="TPR_4"/>
    <property type="match status" value="2"/>
</dbReference>
<dbReference type="Gene3D" id="1.25.40.10">
    <property type="entry name" value="Tetratricopeptide repeat domain"/>
    <property type="match status" value="1"/>
</dbReference>
<evidence type="ECO:0000256" key="6">
    <source>
        <dbReference type="SAM" id="Phobius"/>
    </source>
</evidence>
<name>A0A3B7MJF7_9BACT</name>
<evidence type="ECO:0000259" key="7">
    <source>
        <dbReference type="Pfam" id="PF13396"/>
    </source>
</evidence>
<dbReference type="InterPro" id="IPR027379">
    <property type="entry name" value="CLS_N"/>
</dbReference>
<evidence type="ECO:0000313" key="8">
    <source>
        <dbReference type="EMBL" id="AXY74318.1"/>
    </source>
</evidence>
<evidence type="ECO:0000313" key="9">
    <source>
        <dbReference type="Proteomes" id="UP000263900"/>
    </source>
</evidence>
<keyword evidence="3 6" id="KW-0812">Transmembrane</keyword>
<dbReference type="AlphaFoldDB" id="A0A3B7MJF7"/>
<protein>
    <recommendedName>
        <fullName evidence="7">Cardiolipin synthase N-terminal domain-containing protein</fullName>
    </recommendedName>
</protein>
<keyword evidence="9" id="KW-1185">Reference proteome</keyword>
<dbReference type="GO" id="GO:0042802">
    <property type="term" value="F:identical protein binding"/>
    <property type="evidence" value="ECO:0007669"/>
    <property type="project" value="InterPro"/>
</dbReference>
<proteinExistence type="predicted"/>
<keyword evidence="4 6" id="KW-1133">Transmembrane helix</keyword>
<dbReference type="PIRSF" id="PIRSF030959">
    <property type="entry name" value="UCP030959"/>
    <property type="match status" value="1"/>
</dbReference>
<dbReference type="SUPFAM" id="SSF48452">
    <property type="entry name" value="TPR-like"/>
    <property type="match status" value="1"/>
</dbReference>
<dbReference type="RefSeq" id="WP_119050205.1">
    <property type="nucleotide sequence ID" value="NZ_CP032157.1"/>
</dbReference>
<dbReference type="Pfam" id="PF13396">
    <property type="entry name" value="PLDc_N"/>
    <property type="match status" value="1"/>
</dbReference>
<dbReference type="GO" id="GO:0005886">
    <property type="term" value="C:plasma membrane"/>
    <property type="evidence" value="ECO:0007669"/>
    <property type="project" value="UniProtKB-SubCell"/>
</dbReference>
<evidence type="ECO:0000256" key="5">
    <source>
        <dbReference type="ARBA" id="ARBA00023136"/>
    </source>
</evidence>
<dbReference type="OrthoDB" id="794036at2"/>
<accession>A0A3B7MJF7</accession>
<evidence type="ECO:0000256" key="3">
    <source>
        <dbReference type="ARBA" id="ARBA00022692"/>
    </source>
</evidence>
<comment type="subcellular location">
    <subcellularLocation>
        <location evidence="1">Cell membrane</location>
        <topology evidence="1">Multi-pass membrane protein</topology>
    </subcellularLocation>
</comment>
<dbReference type="InterPro" id="IPR011990">
    <property type="entry name" value="TPR-like_helical_dom_sf"/>
</dbReference>
<sequence length="245" mass="28193">MFPFLSNNFYYITGALQLICVLHCIKKGNQNKWIWIIVFLPVIGSIVYIFSEIFTGREVSQVQSGISSLINPSGTVRKLEENLRFSDTFNNRIMLADAYLATGQTDKAVALYESSYTGAFTENEHLLKQLIIAYSQQQRYTEVIQKAQKLYKTPQFARSQAHLLYAMALEHTGNIAQAEKEFKLMNVRYSHFEARYQYGLFLQRGHQQQEAKAIFTALVDEASHLSSRERSSNRVWINKAKEALK</sequence>
<dbReference type="Proteomes" id="UP000263900">
    <property type="component" value="Chromosome"/>
</dbReference>
<feature type="transmembrane region" description="Helical" evidence="6">
    <location>
        <begin position="6"/>
        <end position="25"/>
    </location>
</feature>
<organism evidence="8 9">
    <name type="scientific">Paraflavitalea soli</name>
    <dbReference type="NCBI Taxonomy" id="2315862"/>
    <lineage>
        <taxon>Bacteria</taxon>
        <taxon>Pseudomonadati</taxon>
        <taxon>Bacteroidota</taxon>
        <taxon>Chitinophagia</taxon>
        <taxon>Chitinophagales</taxon>
        <taxon>Chitinophagaceae</taxon>
        <taxon>Paraflavitalea</taxon>
    </lineage>
</organism>
<evidence type="ECO:0000256" key="2">
    <source>
        <dbReference type="ARBA" id="ARBA00022475"/>
    </source>
</evidence>
<keyword evidence="2" id="KW-1003">Cell membrane</keyword>
<keyword evidence="5 6" id="KW-0472">Membrane</keyword>
<dbReference type="InterPro" id="IPR011717">
    <property type="entry name" value="TPR-4"/>
</dbReference>
<reference evidence="8 9" key="1">
    <citation type="submission" date="2018-09" db="EMBL/GenBank/DDBJ databases">
        <title>Genome sequencing of strain 6GH32-13.</title>
        <authorList>
            <person name="Weon H.-Y."/>
            <person name="Heo J."/>
            <person name="Kwon S.-W."/>
        </authorList>
    </citation>
    <scope>NUCLEOTIDE SEQUENCE [LARGE SCALE GENOMIC DNA]</scope>
    <source>
        <strain evidence="8 9">5GH32-13</strain>
    </source>
</reference>
<dbReference type="KEGG" id="pseg:D3H65_10170"/>
<dbReference type="InterPro" id="IPR014562">
    <property type="entry name" value="UCP030959_TPR_rpt-cont"/>
</dbReference>
<evidence type="ECO:0000256" key="1">
    <source>
        <dbReference type="ARBA" id="ARBA00004651"/>
    </source>
</evidence>
<gene>
    <name evidence="8" type="ORF">D3H65_10170</name>
</gene>
<evidence type="ECO:0000256" key="4">
    <source>
        <dbReference type="ARBA" id="ARBA00022989"/>
    </source>
</evidence>